<dbReference type="RefSeq" id="WP_118013650.1">
    <property type="nucleotide sequence ID" value="NZ_QRTJ01000015.1"/>
</dbReference>
<dbReference type="GO" id="GO:0005829">
    <property type="term" value="C:cytosol"/>
    <property type="evidence" value="ECO:0007669"/>
    <property type="project" value="TreeGrafter"/>
</dbReference>
<dbReference type="PANTHER" id="PTHR11548">
    <property type="entry name" value="THYMIDYLATE SYNTHASE 1"/>
    <property type="match status" value="1"/>
</dbReference>
<accession>A0A412C2G0</accession>
<dbReference type="GO" id="GO:0004799">
    <property type="term" value="F:thymidylate synthase activity"/>
    <property type="evidence" value="ECO:0007669"/>
    <property type="project" value="TreeGrafter"/>
</dbReference>
<keyword evidence="1" id="KW-0489">Methyltransferase</keyword>
<sequence>MKFENFQEAYLHNMKNVYLTPEFINEPRGNKSKEVLNLSFVIENPIERVCYLPSRKTNIVFNFAEALWYLSGKNDLDFIEYYASNMRKYSMDGKCLTGTAYGKKIFQYGDKKINQWNRLLDVFKEDRDSKRGFIGIFDPNEILTLENIDVSCTIGLQFFIRNSKLFMSTFMRANDAYRGILSDVFSFTFIQEMLATQMGLEVGSYCHNVATTHIYEPDNKMVEKVLSDTTKEKELFSFPCMPKKNNWDDLKEVYKYEKLYRTHEEEFKVDDVLNLNIAEYWKQVILLLGLFADIKRKNHIDKEAFENLLPIYQYFVKNKWDKFFDRKE</sequence>
<evidence type="ECO:0000256" key="1">
    <source>
        <dbReference type="ARBA" id="ARBA00022603"/>
    </source>
</evidence>
<proteinExistence type="predicted"/>
<feature type="domain" description="Thymidylate synthase/dCMP hydroxymethylase" evidence="3">
    <location>
        <begin position="10"/>
        <end position="243"/>
    </location>
</feature>
<protein>
    <submittedName>
        <fullName evidence="4">Thymidylate synthase</fullName>
    </submittedName>
</protein>
<keyword evidence="2" id="KW-0808">Transferase</keyword>
<evidence type="ECO:0000313" key="5">
    <source>
        <dbReference type="Proteomes" id="UP000286137"/>
    </source>
</evidence>
<dbReference type="Proteomes" id="UP000286137">
    <property type="component" value="Unassembled WGS sequence"/>
</dbReference>
<dbReference type="EMBL" id="QRTJ01000015">
    <property type="protein sequence ID" value="RGQ67357.1"/>
    <property type="molecule type" value="Genomic_DNA"/>
</dbReference>
<dbReference type="PANTHER" id="PTHR11548:SF9">
    <property type="entry name" value="THYMIDYLATE SYNTHASE"/>
    <property type="match status" value="1"/>
</dbReference>
<dbReference type="Pfam" id="PF00303">
    <property type="entry name" value="Thymidylat_synt"/>
    <property type="match status" value="1"/>
</dbReference>
<gene>
    <name evidence="4" type="ORF">DWY88_08985</name>
</gene>
<comment type="caution">
    <text evidence="4">The sequence shown here is derived from an EMBL/GenBank/DDBJ whole genome shotgun (WGS) entry which is preliminary data.</text>
</comment>
<dbReference type="CDD" id="cd00351">
    <property type="entry name" value="TS_Pyrimidine_HMase"/>
    <property type="match status" value="1"/>
</dbReference>
<dbReference type="AlphaFoldDB" id="A0A412C2G0"/>
<name>A0A412C2G0_MEDGN</name>
<dbReference type="InterPro" id="IPR023451">
    <property type="entry name" value="Thymidate_synth/dCMP_Mease_dom"/>
</dbReference>
<organism evidence="4 5">
    <name type="scientific">Mediterraneibacter gnavus</name>
    <name type="common">Ruminococcus gnavus</name>
    <dbReference type="NCBI Taxonomy" id="33038"/>
    <lineage>
        <taxon>Bacteria</taxon>
        <taxon>Bacillati</taxon>
        <taxon>Bacillota</taxon>
        <taxon>Clostridia</taxon>
        <taxon>Lachnospirales</taxon>
        <taxon>Lachnospiraceae</taxon>
        <taxon>Mediterraneibacter</taxon>
    </lineage>
</organism>
<dbReference type="GO" id="GO:0032259">
    <property type="term" value="P:methylation"/>
    <property type="evidence" value="ECO:0007669"/>
    <property type="project" value="UniProtKB-KW"/>
</dbReference>
<evidence type="ECO:0000313" key="4">
    <source>
        <dbReference type="EMBL" id="RGQ67357.1"/>
    </source>
</evidence>
<dbReference type="InterPro" id="IPR036926">
    <property type="entry name" value="Thymidate_synth/dCMP_Mease_sf"/>
</dbReference>
<dbReference type="GO" id="GO:0006231">
    <property type="term" value="P:dTMP biosynthetic process"/>
    <property type="evidence" value="ECO:0007669"/>
    <property type="project" value="TreeGrafter"/>
</dbReference>
<evidence type="ECO:0000256" key="2">
    <source>
        <dbReference type="ARBA" id="ARBA00022679"/>
    </source>
</evidence>
<dbReference type="InterPro" id="IPR045097">
    <property type="entry name" value="Thymidate_synth/dCMP_Mease"/>
</dbReference>
<dbReference type="Gene3D" id="3.30.572.10">
    <property type="entry name" value="Thymidylate synthase/dCMP hydroxymethylase domain"/>
    <property type="match status" value="1"/>
</dbReference>
<evidence type="ECO:0000259" key="3">
    <source>
        <dbReference type="Pfam" id="PF00303"/>
    </source>
</evidence>
<dbReference type="SUPFAM" id="SSF55831">
    <property type="entry name" value="Thymidylate synthase/dCMP hydroxymethylase"/>
    <property type="match status" value="1"/>
</dbReference>
<reference evidence="4 5" key="1">
    <citation type="submission" date="2018-08" db="EMBL/GenBank/DDBJ databases">
        <title>A genome reference for cultivated species of the human gut microbiota.</title>
        <authorList>
            <person name="Zou Y."/>
            <person name="Xue W."/>
            <person name="Luo G."/>
        </authorList>
    </citation>
    <scope>NUCLEOTIDE SEQUENCE [LARGE SCALE GENOMIC DNA]</scope>
    <source>
        <strain evidence="4 5">AF27-4BH</strain>
    </source>
</reference>